<accession>W5LZS1</accession>
<dbReference type="GeneTree" id="ENSGT00940000157911"/>
<dbReference type="InterPro" id="IPR008253">
    <property type="entry name" value="Marvel"/>
</dbReference>
<comment type="subcellular location">
    <subcellularLocation>
        <location evidence="1">Membrane</location>
        <topology evidence="1">Multi-pass membrane protein</topology>
    </subcellularLocation>
</comment>
<feature type="transmembrane region" description="Helical" evidence="7">
    <location>
        <begin position="140"/>
        <end position="158"/>
    </location>
</feature>
<feature type="compositionally biased region" description="Polar residues" evidence="6">
    <location>
        <begin position="189"/>
        <end position="200"/>
    </location>
</feature>
<dbReference type="PROSITE" id="PS51225">
    <property type="entry name" value="MARVEL"/>
    <property type="match status" value="1"/>
</dbReference>
<dbReference type="PANTHER" id="PTHR22776">
    <property type="entry name" value="MARVEL-CONTAINING POTENTIAL LIPID RAFT-ASSOCIATED PROTEIN"/>
    <property type="match status" value="1"/>
</dbReference>
<keyword evidence="2 5" id="KW-0812">Transmembrane</keyword>
<evidence type="ECO:0000256" key="1">
    <source>
        <dbReference type="ARBA" id="ARBA00004141"/>
    </source>
</evidence>
<dbReference type="OMA" id="ASMVWEK"/>
<keyword evidence="4 5" id="KW-0472">Membrane</keyword>
<evidence type="ECO:0000313" key="9">
    <source>
        <dbReference type="Ensembl" id="ENSLOCP00000001628.1"/>
    </source>
</evidence>
<dbReference type="Ensembl" id="ENSLOCT00000001633.1">
    <property type="protein sequence ID" value="ENSLOCP00000001628.1"/>
    <property type="gene ID" value="ENSLOCG00000001429.1"/>
</dbReference>
<evidence type="ECO:0000259" key="8">
    <source>
        <dbReference type="PROSITE" id="PS51225"/>
    </source>
</evidence>
<sequence>FAPLRFRMASGEQVYNPTTTQGDKPNKKFVVPTEHLDKFRFFIKCAEVILSFVAFILEEVVTNCNSCGPLYFFEFVSCTAFLFTALLLILLATPLYQKVGIKKWSVLDFVYTAVMAVLFLLASVIFAAANEGTGLEKGSVAFGFLASLAFVFDLGVFFKTRGLPWTSDPRGAGDTQTTQPEAEKLNAGDPSSANGTNAAN</sequence>
<reference evidence="10" key="1">
    <citation type="submission" date="2011-12" db="EMBL/GenBank/DDBJ databases">
        <title>The Draft Genome of Lepisosteus oculatus.</title>
        <authorList>
            <consortium name="The Broad Institute Genome Assembly &amp; Analysis Group"/>
            <consortium name="Computational R&amp;D Group"/>
            <consortium name="and Sequencing Platform"/>
            <person name="Di Palma F."/>
            <person name="Alfoldi J."/>
            <person name="Johnson J."/>
            <person name="Berlin A."/>
            <person name="Gnerre S."/>
            <person name="Jaffe D."/>
            <person name="MacCallum I."/>
            <person name="Young S."/>
            <person name="Walker B.J."/>
            <person name="Lander E.S."/>
            <person name="Lindblad-Toh K."/>
        </authorList>
    </citation>
    <scope>NUCLEOTIDE SEQUENCE [LARGE SCALE GENOMIC DNA]</scope>
</reference>
<proteinExistence type="predicted"/>
<organism evidence="9 10">
    <name type="scientific">Lepisosteus oculatus</name>
    <name type="common">Spotted gar</name>
    <dbReference type="NCBI Taxonomy" id="7918"/>
    <lineage>
        <taxon>Eukaryota</taxon>
        <taxon>Metazoa</taxon>
        <taxon>Chordata</taxon>
        <taxon>Craniata</taxon>
        <taxon>Vertebrata</taxon>
        <taxon>Euteleostomi</taxon>
        <taxon>Actinopterygii</taxon>
        <taxon>Neopterygii</taxon>
        <taxon>Holostei</taxon>
        <taxon>Semionotiformes</taxon>
        <taxon>Lepisosteidae</taxon>
        <taxon>Lepisosteus</taxon>
    </lineage>
</organism>
<dbReference type="Pfam" id="PF01284">
    <property type="entry name" value="MARVEL"/>
    <property type="match status" value="1"/>
</dbReference>
<dbReference type="AlphaFoldDB" id="W5LZS1"/>
<dbReference type="Proteomes" id="UP000018468">
    <property type="component" value="Linkage group LG11"/>
</dbReference>
<evidence type="ECO:0000256" key="2">
    <source>
        <dbReference type="ARBA" id="ARBA00022692"/>
    </source>
</evidence>
<feature type="domain" description="MARVEL" evidence="8">
    <location>
        <begin position="35"/>
        <end position="162"/>
    </location>
</feature>
<feature type="transmembrane region" description="Helical" evidence="7">
    <location>
        <begin position="104"/>
        <end position="128"/>
    </location>
</feature>
<reference evidence="9" key="2">
    <citation type="submission" date="2025-08" db="UniProtKB">
        <authorList>
            <consortium name="Ensembl"/>
        </authorList>
    </citation>
    <scope>IDENTIFICATION</scope>
</reference>
<feature type="region of interest" description="Disordered" evidence="6">
    <location>
        <begin position="168"/>
        <end position="200"/>
    </location>
</feature>
<dbReference type="EMBL" id="AHAT01012323">
    <property type="status" value="NOT_ANNOTATED_CDS"/>
    <property type="molecule type" value="Genomic_DNA"/>
</dbReference>
<dbReference type="GO" id="GO:0016020">
    <property type="term" value="C:membrane"/>
    <property type="evidence" value="ECO:0000318"/>
    <property type="project" value="GO_Central"/>
</dbReference>
<keyword evidence="10" id="KW-1185">Reference proteome</keyword>
<name>W5LZS1_LEPOC</name>
<protein>
    <submittedName>
        <fullName evidence="9">CKLF like MARVEL transmembrane domain containing 6</fullName>
    </submittedName>
</protein>
<dbReference type="eggNOG" id="KOG4788">
    <property type="taxonomic scope" value="Eukaryota"/>
</dbReference>
<feature type="transmembrane region" description="Helical" evidence="7">
    <location>
        <begin position="69"/>
        <end position="92"/>
    </location>
</feature>
<evidence type="ECO:0000256" key="6">
    <source>
        <dbReference type="SAM" id="MobiDB-lite"/>
    </source>
</evidence>
<evidence type="ECO:0000256" key="3">
    <source>
        <dbReference type="ARBA" id="ARBA00022989"/>
    </source>
</evidence>
<dbReference type="HOGENOM" id="CLU_104458_1_0_1"/>
<evidence type="ECO:0000256" key="7">
    <source>
        <dbReference type="SAM" id="Phobius"/>
    </source>
</evidence>
<dbReference type="InParanoid" id="W5LZS1"/>
<evidence type="ECO:0000256" key="5">
    <source>
        <dbReference type="PROSITE-ProRule" id="PRU00581"/>
    </source>
</evidence>
<reference evidence="9" key="3">
    <citation type="submission" date="2025-09" db="UniProtKB">
        <authorList>
            <consortium name="Ensembl"/>
        </authorList>
    </citation>
    <scope>IDENTIFICATION</scope>
</reference>
<dbReference type="Bgee" id="ENSLOCG00000001429">
    <property type="expression patterns" value="Expressed in zone of skin and 13 other cell types or tissues"/>
</dbReference>
<evidence type="ECO:0000313" key="10">
    <source>
        <dbReference type="Proteomes" id="UP000018468"/>
    </source>
</evidence>
<dbReference type="InterPro" id="IPR050578">
    <property type="entry name" value="MARVEL-CKLF_proteins"/>
</dbReference>
<dbReference type="STRING" id="7918.ENSLOCP00000001628"/>
<evidence type="ECO:0000256" key="4">
    <source>
        <dbReference type="ARBA" id="ARBA00023136"/>
    </source>
</evidence>
<keyword evidence="3 7" id="KW-1133">Transmembrane helix</keyword>
<feature type="transmembrane region" description="Helical" evidence="7">
    <location>
        <begin position="41"/>
        <end position="57"/>
    </location>
</feature>
<dbReference type="PANTHER" id="PTHR22776:SF25">
    <property type="entry name" value="CKLF-LIKE MARVEL TRANSMEMBRANE DOMAIN-CONTAINING PROTEIN 6"/>
    <property type="match status" value="1"/>
</dbReference>